<dbReference type="Proteomes" id="UP000095283">
    <property type="component" value="Unplaced"/>
</dbReference>
<protein>
    <submittedName>
        <fullName evidence="2">Transcriptional regulator</fullName>
    </submittedName>
</protein>
<accession>A0A1I7WJI4</accession>
<organism evidence="1 2">
    <name type="scientific">Heterorhabditis bacteriophora</name>
    <name type="common">Entomopathogenic nematode worm</name>
    <dbReference type="NCBI Taxonomy" id="37862"/>
    <lineage>
        <taxon>Eukaryota</taxon>
        <taxon>Metazoa</taxon>
        <taxon>Ecdysozoa</taxon>
        <taxon>Nematoda</taxon>
        <taxon>Chromadorea</taxon>
        <taxon>Rhabditida</taxon>
        <taxon>Rhabditina</taxon>
        <taxon>Rhabditomorpha</taxon>
        <taxon>Strongyloidea</taxon>
        <taxon>Heterorhabditidae</taxon>
        <taxon>Heterorhabditis</taxon>
    </lineage>
</organism>
<evidence type="ECO:0000313" key="2">
    <source>
        <dbReference type="WBParaSite" id="Hba_05182"/>
    </source>
</evidence>
<dbReference type="WBParaSite" id="Hba_05182">
    <property type="protein sequence ID" value="Hba_05182"/>
    <property type="gene ID" value="Hba_05182"/>
</dbReference>
<sequence>MSTTSLERNQWNLDPSAQKLVETAVKASVIEKKFAEQRL</sequence>
<proteinExistence type="predicted"/>
<reference evidence="2" key="1">
    <citation type="submission" date="2016-11" db="UniProtKB">
        <authorList>
            <consortium name="WormBaseParasite"/>
        </authorList>
    </citation>
    <scope>IDENTIFICATION</scope>
</reference>
<name>A0A1I7WJI4_HETBA</name>
<keyword evidence="1" id="KW-1185">Reference proteome</keyword>
<dbReference type="AlphaFoldDB" id="A0A1I7WJI4"/>
<evidence type="ECO:0000313" key="1">
    <source>
        <dbReference type="Proteomes" id="UP000095283"/>
    </source>
</evidence>